<dbReference type="Proteomes" id="UP000610760">
    <property type="component" value="Unassembled WGS sequence"/>
</dbReference>
<sequence length="59" mass="7029">MEPFKMDRDDKKLSTHIPRTFSLPPEDDLKILEISKQKDVSISRIIRECVHYALKHYSE</sequence>
<evidence type="ECO:0000313" key="2">
    <source>
        <dbReference type="Proteomes" id="UP000610760"/>
    </source>
</evidence>
<evidence type="ECO:0000313" key="1">
    <source>
        <dbReference type="EMBL" id="MBC8559912.1"/>
    </source>
</evidence>
<keyword evidence="2" id="KW-1185">Reference proteome</keyword>
<reference evidence="1" key="1">
    <citation type="submission" date="2020-08" db="EMBL/GenBank/DDBJ databases">
        <title>Genome public.</title>
        <authorList>
            <person name="Liu C."/>
            <person name="Sun Q."/>
        </authorList>
    </citation>
    <scope>NUCLEOTIDE SEQUENCE</scope>
    <source>
        <strain evidence="1">NSJ-33</strain>
    </source>
</reference>
<dbReference type="EMBL" id="JACRSV010000002">
    <property type="protein sequence ID" value="MBC8559912.1"/>
    <property type="molecule type" value="Genomic_DNA"/>
</dbReference>
<proteinExistence type="predicted"/>
<comment type="caution">
    <text evidence="1">The sequence shown here is derived from an EMBL/GenBank/DDBJ whole genome shotgun (WGS) entry which is preliminary data.</text>
</comment>
<dbReference type="AlphaFoldDB" id="A0A926E466"/>
<accession>A0A926E466</accession>
<gene>
    <name evidence="1" type="ORF">H8710_07520</name>
</gene>
<name>A0A926E466_9FIRM</name>
<organism evidence="1 2">
    <name type="scientific">Fumia xinanensis</name>
    <dbReference type="NCBI Taxonomy" id="2763659"/>
    <lineage>
        <taxon>Bacteria</taxon>
        <taxon>Bacillati</taxon>
        <taxon>Bacillota</taxon>
        <taxon>Clostridia</taxon>
        <taxon>Eubacteriales</taxon>
        <taxon>Oscillospiraceae</taxon>
        <taxon>Fumia</taxon>
    </lineage>
</organism>
<protein>
    <submittedName>
        <fullName evidence="1">Uncharacterized protein</fullName>
    </submittedName>
</protein>
<dbReference type="RefSeq" id="WP_249294883.1">
    <property type="nucleotide sequence ID" value="NZ_JACRSV010000002.1"/>
</dbReference>